<evidence type="ECO:0000259" key="2">
    <source>
        <dbReference type="Pfam" id="PF05970"/>
    </source>
</evidence>
<dbReference type="InterPro" id="IPR027417">
    <property type="entry name" value="P-loop_NTPase"/>
</dbReference>
<keyword evidence="1" id="KW-0067">ATP-binding</keyword>
<dbReference type="EMBL" id="BGZK01000370">
    <property type="protein sequence ID" value="GBP39753.1"/>
    <property type="molecule type" value="Genomic_DNA"/>
</dbReference>
<accession>A0A4C1VM63</accession>
<organism evidence="3 4">
    <name type="scientific">Eumeta variegata</name>
    <name type="common">Bagworm moth</name>
    <name type="synonym">Eumeta japonica</name>
    <dbReference type="NCBI Taxonomy" id="151549"/>
    <lineage>
        <taxon>Eukaryota</taxon>
        <taxon>Metazoa</taxon>
        <taxon>Ecdysozoa</taxon>
        <taxon>Arthropoda</taxon>
        <taxon>Hexapoda</taxon>
        <taxon>Insecta</taxon>
        <taxon>Pterygota</taxon>
        <taxon>Neoptera</taxon>
        <taxon>Endopterygota</taxon>
        <taxon>Lepidoptera</taxon>
        <taxon>Glossata</taxon>
        <taxon>Ditrysia</taxon>
        <taxon>Tineoidea</taxon>
        <taxon>Psychidae</taxon>
        <taxon>Oiketicinae</taxon>
        <taxon>Eumeta</taxon>
    </lineage>
</organism>
<feature type="domain" description="DNA helicase Pif1-like DEAD-box helicase" evidence="2">
    <location>
        <begin position="38"/>
        <end position="126"/>
    </location>
</feature>
<proteinExistence type="inferred from homology"/>
<comment type="similarity">
    <text evidence="1">Belongs to the helicase family.</text>
</comment>
<keyword evidence="4" id="KW-1185">Reference proteome</keyword>
<dbReference type="PANTHER" id="PTHR10492:SF57">
    <property type="entry name" value="ATP-DEPENDENT DNA HELICASE"/>
    <property type="match status" value="1"/>
</dbReference>
<comment type="caution">
    <text evidence="3">The sequence shown here is derived from an EMBL/GenBank/DDBJ whole genome shotgun (WGS) entry which is preliminary data.</text>
</comment>
<dbReference type="GO" id="GO:0043139">
    <property type="term" value="F:5'-3' DNA helicase activity"/>
    <property type="evidence" value="ECO:0007669"/>
    <property type="project" value="UniProtKB-EC"/>
</dbReference>
<dbReference type="SUPFAM" id="SSF52540">
    <property type="entry name" value="P-loop containing nucleoside triphosphate hydrolases"/>
    <property type="match status" value="1"/>
</dbReference>
<comment type="catalytic activity">
    <reaction evidence="1">
        <text>ATP + H2O = ADP + phosphate + H(+)</text>
        <dbReference type="Rhea" id="RHEA:13065"/>
        <dbReference type="ChEBI" id="CHEBI:15377"/>
        <dbReference type="ChEBI" id="CHEBI:15378"/>
        <dbReference type="ChEBI" id="CHEBI:30616"/>
        <dbReference type="ChEBI" id="CHEBI:43474"/>
        <dbReference type="ChEBI" id="CHEBI:456216"/>
        <dbReference type="EC" id="5.6.2.3"/>
    </reaction>
</comment>
<keyword evidence="1" id="KW-0347">Helicase</keyword>
<gene>
    <name evidence="3" type="ORF">EVAR_23079_1</name>
</gene>
<dbReference type="GO" id="GO:0006310">
    <property type="term" value="P:DNA recombination"/>
    <property type="evidence" value="ECO:0007669"/>
    <property type="project" value="UniProtKB-KW"/>
</dbReference>
<evidence type="ECO:0000256" key="1">
    <source>
        <dbReference type="RuleBase" id="RU363044"/>
    </source>
</evidence>
<dbReference type="GO" id="GO:0005524">
    <property type="term" value="F:ATP binding"/>
    <property type="evidence" value="ECO:0007669"/>
    <property type="project" value="UniProtKB-KW"/>
</dbReference>
<keyword evidence="1" id="KW-0234">DNA repair</keyword>
<dbReference type="EC" id="5.6.2.3" evidence="1"/>
<evidence type="ECO:0000313" key="4">
    <source>
        <dbReference type="Proteomes" id="UP000299102"/>
    </source>
</evidence>
<keyword evidence="1" id="KW-0227">DNA damage</keyword>
<keyword evidence="1" id="KW-0547">Nucleotide-binding</keyword>
<name>A0A4C1VM63_EUMVA</name>
<keyword evidence="1" id="KW-0233">DNA recombination</keyword>
<dbReference type="Proteomes" id="UP000299102">
    <property type="component" value="Unassembled WGS sequence"/>
</dbReference>
<comment type="cofactor">
    <cofactor evidence="1">
        <name>Mg(2+)</name>
        <dbReference type="ChEBI" id="CHEBI:18420"/>
    </cofactor>
</comment>
<dbReference type="GO" id="GO:0006281">
    <property type="term" value="P:DNA repair"/>
    <property type="evidence" value="ECO:0007669"/>
    <property type="project" value="UniProtKB-KW"/>
</dbReference>
<reference evidence="3 4" key="1">
    <citation type="journal article" date="2019" name="Commun. Biol.">
        <title>The bagworm genome reveals a unique fibroin gene that provides high tensile strength.</title>
        <authorList>
            <person name="Kono N."/>
            <person name="Nakamura H."/>
            <person name="Ohtoshi R."/>
            <person name="Tomita M."/>
            <person name="Numata K."/>
            <person name="Arakawa K."/>
        </authorList>
    </citation>
    <scope>NUCLEOTIDE SEQUENCE [LARGE SCALE GENOMIC DNA]</scope>
</reference>
<dbReference type="GO" id="GO:0016887">
    <property type="term" value="F:ATP hydrolysis activity"/>
    <property type="evidence" value="ECO:0007669"/>
    <property type="project" value="RHEA"/>
</dbReference>
<dbReference type="AlphaFoldDB" id="A0A4C1VM63"/>
<dbReference type="STRING" id="151549.A0A4C1VM63"/>
<dbReference type="OrthoDB" id="272985at2759"/>
<protein>
    <recommendedName>
        <fullName evidence="1">ATP-dependent DNA helicase</fullName>
        <ecNumber evidence="1">5.6.2.3</ecNumber>
    </recommendedName>
</protein>
<dbReference type="InterPro" id="IPR010285">
    <property type="entry name" value="DNA_helicase_pif1-like_DEAD"/>
</dbReference>
<dbReference type="PANTHER" id="PTHR10492">
    <property type="match status" value="1"/>
</dbReference>
<dbReference type="GO" id="GO:0000723">
    <property type="term" value="P:telomere maintenance"/>
    <property type="evidence" value="ECO:0007669"/>
    <property type="project" value="InterPro"/>
</dbReference>
<dbReference type="Pfam" id="PF05970">
    <property type="entry name" value="PIF1"/>
    <property type="match status" value="1"/>
</dbReference>
<sequence length="132" mass="14979">MTAPNRHMHDALNHQLQREQQYDIQALAETVRTNVPRLNQQQIIAYETLIEAVNSASGRIYFLDAPGGTGKTFLLSLLLARIRSRNDVALALASSGKCSCDSARRRANCTFYLEITIKHANRRNTNMQHRQK</sequence>
<keyword evidence="1" id="KW-0378">Hydrolase</keyword>
<dbReference type="Gene3D" id="3.40.50.300">
    <property type="entry name" value="P-loop containing nucleotide triphosphate hydrolases"/>
    <property type="match status" value="1"/>
</dbReference>
<evidence type="ECO:0000313" key="3">
    <source>
        <dbReference type="EMBL" id="GBP39753.1"/>
    </source>
</evidence>